<comment type="caution">
    <text evidence="11">The sequence shown here is derived from an EMBL/GenBank/DDBJ whole genome shotgun (WGS) entry which is preliminary data.</text>
</comment>
<keyword evidence="4" id="KW-1003">Cell membrane</keyword>
<keyword evidence="8" id="KW-0811">Translocation</keyword>
<gene>
    <name evidence="11" type="primary">yajC</name>
    <name evidence="11" type="ORF">K8G79_07035</name>
</gene>
<comment type="similarity">
    <text evidence="2">Belongs to the YajC family.</text>
</comment>
<dbReference type="PANTHER" id="PTHR33909">
    <property type="entry name" value="SEC TRANSLOCON ACCESSORY COMPLEX SUBUNIT YAJC"/>
    <property type="match status" value="1"/>
</dbReference>
<keyword evidence="6" id="KW-0653">Protein transport</keyword>
<dbReference type="NCBIfam" id="TIGR00739">
    <property type="entry name" value="yajC"/>
    <property type="match status" value="1"/>
</dbReference>
<evidence type="ECO:0000256" key="10">
    <source>
        <dbReference type="SAM" id="Phobius"/>
    </source>
</evidence>
<protein>
    <submittedName>
        <fullName evidence="11">Preprotein translocase subunit YajC</fullName>
    </submittedName>
</protein>
<evidence type="ECO:0000256" key="5">
    <source>
        <dbReference type="ARBA" id="ARBA00022692"/>
    </source>
</evidence>
<comment type="subcellular location">
    <subcellularLocation>
        <location evidence="1">Cell membrane</location>
        <topology evidence="1">Single-pass membrane protein</topology>
    </subcellularLocation>
</comment>
<evidence type="ECO:0000256" key="2">
    <source>
        <dbReference type="ARBA" id="ARBA00006742"/>
    </source>
</evidence>
<dbReference type="PRINTS" id="PR01853">
    <property type="entry name" value="YAJCTRNLCASE"/>
</dbReference>
<keyword evidence="7 10" id="KW-1133">Transmembrane helix</keyword>
<name>A0AAJ1EJC1_9BACT</name>
<keyword evidence="5 10" id="KW-0812">Transmembrane</keyword>
<accession>A0AAJ1EJC1</accession>
<evidence type="ECO:0000313" key="11">
    <source>
        <dbReference type="EMBL" id="MBZ0159871.1"/>
    </source>
</evidence>
<dbReference type="SMART" id="SM01323">
    <property type="entry name" value="YajC"/>
    <property type="match status" value="1"/>
</dbReference>
<reference evidence="11 12" key="1">
    <citation type="journal article" date="2021" name="bioRxiv">
        <title>Unraveling nitrogen, sulfur and carbon metabolic pathways and microbial community transcriptional responses to substrate deprivation and toxicity stresses in a bioreactor mimicking anoxic brackish coastal sediment conditions.</title>
        <authorList>
            <person name="Martins P.D."/>
            <person name="Echeveste M.J."/>
            <person name="Arshad A."/>
            <person name="Kurth J."/>
            <person name="Ouboter H."/>
            <person name="Jetten M.S.M."/>
            <person name="Welte C.U."/>
        </authorList>
    </citation>
    <scope>NUCLEOTIDE SEQUENCE [LARGE SCALE GENOMIC DNA]</scope>
    <source>
        <strain evidence="11">MAG_38</strain>
    </source>
</reference>
<organism evidence="11 12">
    <name type="scientific">Candidatus Methylomirabilis tolerans</name>
    <dbReference type="NCBI Taxonomy" id="3123416"/>
    <lineage>
        <taxon>Bacteria</taxon>
        <taxon>Candidatus Methylomirabilota</taxon>
        <taxon>Candidatus Methylomirabilia</taxon>
        <taxon>Candidatus Methylomirabilales</taxon>
        <taxon>Candidatus Methylomirabilaceae</taxon>
        <taxon>Candidatus Methylomirabilis</taxon>
    </lineage>
</organism>
<evidence type="ECO:0000256" key="9">
    <source>
        <dbReference type="ARBA" id="ARBA00023136"/>
    </source>
</evidence>
<keyword evidence="9 10" id="KW-0472">Membrane</keyword>
<evidence type="ECO:0000313" key="12">
    <source>
        <dbReference type="Proteomes" id="UP001197609"/>
    </source>
</evidence>
<evidence type="ECO:0000256" key="6">
    <source>
        <dbReference type="ARBA" id="ARBA00022927"/>
    </source>
</evidence>
<dbReference type="PANTHER" id="PTHR33909:SF1">
    <property type="entry name" value="SEC TRANSLOCON ACCESSORY COMPLEX SUBUNIT YAJC"/>
    <property type="match status" value="1"/>
</dbReference>
<evidence type="ECO:0000256" key="4">
    <source>
        <dbReference type="ARBA" id="ARBA00022475"/>
    </source>
</evidence>
<evidence type="ECO:0000256" key="1">
    <source>
        <dbReference type="ARBA" id="ARBA00004162"/>
    </source>
</evidence>
<evidence type="ECO:0000256" key="8">
    <source>
        <dbReference type="ARBA" id="ARBA00023010"/>
    </source>
</evidence>
<dbReference type="InterPro" id="IPR003849">
    <property type="entry name" value="Preprotein_translocase_YajC"/>
</dbReference>
<proteinExistence type="inferred from homology"/>
<dbReference type="GO" id="GO:0015031">
    <property type="term" value="P:protein transport"/>
    <property type="evidence" value="ECO:0007669"/>
    <property type="project" value="UniProtKB-KW"/>
</dbReference>
<feature type="transmembrane region" description="Helical" evidence="10">
    <location>
        <begin position="20"/>
        <end position="39"/>
    </location>
</feature>
<evidence type="ECO:0000256" key="3">
    <source>
        <dbReference type="ARBA" id="ARBA00022448"/>
    </source>
</evidence>
<dbReference type="GO" id="GO:0005886">
    <property type="term" value="C:plasma membrane"/>
    <property type="evidence" value="ECO:0007669"/>
    <property type="project" value="UniProtKB-SubCell"/>
</dbReference>
<sequence length="114" mass="12221">MGIAYAQQGTPTGEGGSAGLIAALAPPVLIFFVFYLLMIRPQQKKTREQKEMLGNLKTGDQVETTGGLYGTIVKFGEDNRVKVRIAENVTVFIARSAITGKVAETTEAAKSKSE</sequence>
<dbReference type="EMBL" id="JAIOIU010000083">
    <property type="protein sequence ID" value="MBZ0159871.1"/>
    <property type="molecule type" value="Genomic_DNA"/>
</dbReference>
<dbReference type="Proteomes" id="UP001197609">
    <property type="component" value="Unassembled WGS sequence"/>
</dbReference>
<evidence type="ECO:0000256" key="7">
    <source>
        <dbReference type="ARBA" id="ARBA00022989"/>
    </source>
</evidence>
<keyword evidence="3" id="KW-0813">Transport</keyword>
<dbReference type="Pfam" id="PF02699">
    <property type="entry name" value="YajC"/>
    <property type="match status" value="1"/>
</dbReference>
<dbReference type="AlphaFoldDB" id="A0AAJ1EJC1"/>